<gene>
    <name evidence="1" type="primary">RvY_15148-1</name>
    <name evidence="1" type="synonym">RvY_15148.1</name>
    <name evidence="1" type="ORF">RvY_15148</name>
</gene>
<dbReference type="EMBL" id="BDGG01000011">
    <property type="protein sequence ID" value="GAV04949.1"/>
    <property type="molecule type" value="Genomic_DNA"/>
</dbReference>
<proteinExistence type="predicted"/>
<keyword evidence="2" id="KW-1185">Reference proteome</keyword>
<sequence length="148" mass="16479">MTSSDDWSFSGSSISPVLTGPLGVLGQATAMFSSTFSFKQIVNFPTRKNNILDLCFLPVAMPFDSLAAISPPTGKCDYSVIHFRALIRKRRARLITQQSWKFDERANAQFRDERRMTDWFVLFTGKDANGKAEVLEETVLAIAGSFTA</sequence>
<accession>A0A1D1W223</accession>
<name>A0A1D1W223_RAMVA</name>
<evidence type="ECO:0000313" key="2">
    <source>
        <dbReference type="Proteomes" id="UP000186922"/>
    </source>
</evidence>
<dbReference type="AlphaFoldDB" id="A0A1D1W223"/>
<reference evidence="1 2" key="1">
    <citation type="journal article" date="2016" name="Nat. Commun.">
        <title>Extremotolerant tardigrade genome and improved radiotolerance of human cultured cells by tardigrade-unique protein.</title>
        <authorList>
            <person name="Hashimoto T."/>
            <person name="Horikawa D.D."/>
            <person name="Saito Y."/>
            <person name="Kuwahara H."/>
            <person name="Kozuka-Hata H."/>
            <person name="Shin-I T."/>
            <person name="Minakuchi Y."/>
            <person name="Ohishi K."/>
            <person name="Motoyama A."/>
            <person name="Aizu T."/>
            <person name="Enomoto A."/>
            <person name="Kondo K."/>
            <person name="Tanaka S."/>
            <person name="Hara Y."/>
            <person name="Koshikawa S."/>
            <person name="Sagara H."/>
            <person name="Miura T."/>
            <person name="Yokobori S."/>
            <person name="Miyagawa K."/>
            <person name="Suzuki Y."/>
            <person name="Kubo T."/>
            <person name="Oyama M."/>
            <person name="Kohara Y."/>
            <person name="Fujiyama A."/>
            <person name="Arakawa K."/>
            <person name="Katayama T."/>
            <person name="Toyoda A."/>
            <person name="Kunieda T."/>
        </authorList>
    </citation>
    <scope>NUCLEOTIDE SEQUENCE [LARGE SCALE GENOMIC DNA]</scope>
    <source>
        <strain evidence="1 2">YOKOZUNA-1</strain>
    </source>
</reference>
<evidence type="ECO:0000313" key="1">
    <source>
        <dbReference type="EMBL" id="GAV04949.1"/>
    </source>
</evidence>
<organism evidence="1 2">
    <name type="scientific">Ramazzottius varieornatus</name>
    <name type="common">Water bear</name>
    <name type="synonym">Tardigrade</name>
    <dbReference type="NCBI Taxonomy" id="947166"/>
    <lineage>
        <taxon>Eukaryota</taxon>
        <taxon>Metazoa</taxon>
        <taxon>Ecdysozoa</taxon>
        <taxon>Tardigrada</taxon>
        <taxon>Eutardigrada</taxon>
        <taxon>Parachela</taxon>
        <taxon>Hypsibioidea</taxon>
        <taxon>Ramazzottiidae</taxon>
        <taxon>Ramazzottius</taxon>
    </lineage>
</organism>
<dbReference type="Proteomes" id="UP000186922">
    <property type="component" value="Unassembled WGS sequence"/>
</dbReference>
<comment type="caution">
    <text evidence="1">The sequence shown here is derived from an EMBL/GenBank/DDBJ whole genome shotgun (WGS) entry which is preliminary data.</text>
</comment>
<protein>
    <submittedName>
        <fullName evidence="1">Uncharacterized protein</fullName>
    </submittedName>
</protein>